<reference evidence="6" key="1">
    <citation type="journal article" date="2022" name="IScience">
        <title>Evolution of zygomycete secretomes and the origins of terrestrial fungal ecologies.</title>
        <authorList>
            <person name="Chang Y."/>
            <person name="Wang Y."/>
            <person name="Mondo S."/>
            <person name="Ahrendt S."/>
            <person name="Andreopoulos W."/>
            <person name="Barry K."/>
            <person name="Beard J."/>
            <person name="Benny G.L."/>
            <person name="Blankenship S."/>
            <person name="Bonito G."/>
            <person name="Cuomo C."/>
            <person name="Desiro A."/>
            <person name="Gervers K.A."/>
            <person name="Hundley H."/>
            <person name="Kuo A."/>
            <person name="LaButti K."/>
            <person name="Lang B.F."/>
            <person name="Lipzen A."/>
            <person name="O'Donnell K."/>
            <person name="Pangilinan J."/>
            <person name="Reynolds N."/>
            <person name="Sandor L."/>
            <person name="Smith M.E."/>
            <person name="Tsang A."/>
            <person name="Grigoriev I.V."/>
            <person name="Stajich J.E."/>
            <person name="Spatafora J.W."/>
        </authorList>
    </citation>
    <scope>NUCLEOTIDE SEQUENCE</scope>
    <source>
        <strain evidence="6">RSA 2281</strain>
    </source>
</reference>
<evidence type="ECO:0000256" key="5">
    <source>
        <dbReference type="ARBA" id="ARBA00023186"/>
    </source>
</evidence>
<dbReference type="InterPro" id="IPR011419">
    <property type="entry name" value="ATP12_ATP_synth-F1-assembly"/>
</dbReference>
<gene>
    <name evidence="6" type="ORF">BDA99DRAFT_448060</name>
</gene>
<keyword evidence="7" id="KW-1185">Reference proteome</keyword>
<dbReference type="GO" id="GO:0005739">
    <property type="term" value="C:mitochondrion"/>
    <property type="evidence" value="ECO:0007669"/>
    <property type="project" value="UniProtKB-SubCell"/>
</dbReference>
<sequence>MKRFWKHAWVKEEQDGCTVMLDKRNLRTPNGRHVVKFPTKQRALAYLTAAEWEAQTENLKSHSLPLTSIIARGMDVLDPARAEDPAIREQVIDKLITYFDTDATCYHEEYPESLTSLQDAHWKPLIAWASETYNVQINTTTGIFAVKQPAETRSKLRSVVEEMDALELAALEKAIMSSKSFLVGLAVVKGALTVEQGAQAAHVEMNAQVDRWGEVEDSHDVEREYIRQTLGAVAAVVMDKRV</sequence>
<dbReference type="PANTHER" id="PTHR21013">
    <property type="entry name" value="ATP SYNTHASE MITOCHONDRIAL F1 COMPLEX ASSEMBLY FACTOR 2/ATP12 PROTEIN, MITOCHONDRIAL PRECURSOR"/>
    <property type="match status" value="1"/>
</dbReference>
<protein>
    <recommendedName>
        <fullName evidence="8">ATP12-domain-containing protein</fullName>
    </recommendedName>
</protein>
<evidence type="ECO:0000313" key="6">
    <source>
        <dbReference type="EMBL" id="KAI9245091.1"/>
    </source>
</evidence>
<organism evidence="6 7">
    <name type="scientific">Phascolomyces articulosus</name>
    <dbReference type="NCBI Taxonomy" id="60185"/>
    <lineage>
        <taxon>Eukaryota</taxon>
        <taxon>Fungi</taxon>
        <taxon>Fungi incertae sedis</taxon>
        <taxon>Mucoromycota</taxon>
        <taxon>Mucoromycotina</taxon>
        <taxon>Mucoromycetes</taxon>
        <taxon>Mucorales</taxon>
        <taxon>Lichtheimiaceae</taxon>
        <taxon>Phascolomyces</taxon>
    </lineage>
</organism>
<dbReference type="Proteomes" id="UP001209540">
    <property type="component" value="Unassembled WGS sequence"/>
</dbReference>
<dbReference type="PANTHER" id="PTHR21013:SF10">
    <property type="entry name" value="ATP SYNTHASE MITOCHONDRIAL F1 COMPLEX ASSEMBLY FACTOR 2"/>
    <property type="match status" value="1"/>
</dbReference>
<dbReference type="Gene3D" id="3.30.2180.10">
    <property type="entry name" value="ATP12-like"/>
    <property type="match status" value="1"/>
</dbReference>
<dbReference type="EMBL" id="JAIXMP010000054">
    <property type="protein sequence ID" value="KAI9245091.1"/>
    <property type="molecule type" value="Genomic_DNA"/>
</dbReference>
<name>A0AAD5P7F3_9FUNG</name>
<evidence type="ECO:0000256" key="4">
    <source>
        <dbReference type="ARBA" id="ARBA00023128"/>
    </source>
</evidence>
<accession>A0AAD5P7F3</accession>
<proteinExistence type="inferred from homology"/>
<evidence type="ECO:0000256" key="1">
    <source>
        <dbReference type="ARBA" id="ARBA00004173"/>
    </source>
</evidence>
<evidence type="ECO:0008006" key="8">
    <source>
        <dbReference type="Google" id="ProtNLM"/>
    </source>
</evidence>
<dbReference type="GO" id="GO:0033615">
    <property type="term" value="P:mitochondrial proton-transporting ATP synthase complex assembly"/>
    <property type="evidence" value="ECO:0007669"/>
    <property type="project" value="TreeGrafter"/>
</dbReference>
<dbReference type="AlphaFoldDB" id="A0AAD5P7F3"/>
<comment type="similarity">
    <text evidence="2">Belongs to the ATP12 family.</text>
</comment>
<keyword evidence="4" id="KW-0496">Mitochondrion</keyword>
<comment type="caution">
    <text evidence="6">The sequence shown here is derived from an EMBL/GenBank/DDBJ whole genome shotgun (WGS) entry which is preliminary data.</text>
</comment>
<keyword evidence="5" id="KW-0143">Chaperone</keyword>
<dbReference type="Gene3D" id="1.10.3580.10">
    <property type="entry name" value="ATP12 ATPase"/>
    <property type="match status" value="1"/>
</dbReference>
<keyword evidence="3" id="KW-0809">Transit peptide</keyword>
<reference evidence="6" key="2">
    <citation type="submission" date="2023-02" db="EMBL/GenBank/DDBJ databases">
        <authorList>
            <consortium name="DOE Joint Genome Institute"/>
            <person name="Mondo S.J."/>
            <person name="Chang Y."/>
            <person name="Wang Y."/>
            <person name="Ahrendt S."/>
            <person name="Andreopoulos W."/>
            <person name="Barry K."/>
            <person name="Beard J."/>
            <person name="Benny G.L."/>
            <person name="Blankenship S."/>
            <person name="Bonito G."/>
            <person name="Cuomo C."/>
            <person name="Desiro A."/>
            <person name="Gervers K.A."/>
            <person name="Hundley H."/>
            <person name="Kuo A."/>
            <person name="LaButti K."/>
            <person name="Lang B.F."/>
            <person name="Lipzen A."/>
            <person name="O'Donnell K."/>
            <person name="Pangilinan J."/>
            <person name="Reynolds N."/>
            <person name="Sandor L."/>
            <person name="Smith M.W."/>
            <person name="Tsang A."/>
            <person name="Grigoriev I.V."/>
            <person name="Stajich J.E."/>
            <person name="Spatafora J.W."/>
        </authorList>
    </citation>
    <scope>NUCLEOTIDE SEQUENCE</scope>
    <source>
        <strain evidence="6">RSA 2281</strain>
    </source>
</reference>
<comment type="subcellular location">
    <subcellularLocation>
        <location evidence="1">Mitochondrion</location>
    </subcellularLocation>
</comment>
<dbReference type="Pfam" id="PF07542">
    <property type="entry name" value="ATP12"/>
    <property type="match status" value="1"/>
</dbReference>
<dbReference type="SUPFAM" id="SSF160909">
    <property type="entry name" value="ATP12-like"/>
    <property type="match status" value="1"/>
</dbReference>
<evidence type="ECO:0000256" key="3">
    <source>
        <dbReference type="ARBA" id="ARBA00022946"/>
    </source>
</evidence>
<evidence type="ECO:0000313" key="7">
    <source>
        <dbReference type="Proteomes" id="UP001209540"/>
    </source>
</evidence>
<dbReference type="InterPro" id="IPR042272">
    <property type="entry name" value="ATP12_ATP_synth-F1-assembly_N"/>
</dbReference>
<dbReference type="InterPro" id="IPR023335">
    <property type="entry name" value="ATP12_ortho_dom_sf"/>
</dbReference>
<evidence type="ECO:0000256" key="2">
    <source>
        <dbReference type="ARBA" id="ARBA00008231"/>
    </source>
</evidence>